<feature type="transmembrane region" description="Helical" evidence="1">
    <location>
        <begin position="95"/>
        <end position="111"/>
    </location>
</feature>
<feature type="transmembrane region" description="Helical" evidence="1">
    <location>
        <begin position="283"/>
        <end position="301"/>
    </location>
</feature>
<dbReference type="STRING" id="1300222.I532_17718"/>
<keyword evidence="1" id="KW-1133">Transmembrane helix</keyword>
<dbReference type="OrthoDB" id="9807744at2"/>
<feature type="transmembrane region" description="Helical" evidence="1">
    <location>
        <begin position="139"/>
        <end position="158"/>
    </location>
</feature>
<feature type="transmembrane region" description="Helical" evidence="1">
    <location>
        <begin position="65"/>
        <end position="83"/>
    </location>
</feature>
<feature type="domain" description="DUF418" evidence="2">
    <location>
        <begin position="191"/>
        <end position="347"/>
    </location>
</feature>
<dbReference type="InterPro" id="IPR052529">
    <property type="entry name" value="Bact_Transport_Assoc"/>
</dbReference>
<evidence type="ECO:0000313" key="4">
    <source>
        <dbReference type="Proteomes" id="UP000012081"/>
    </source>
</evidence>
<feature type="transmembrane region" description="Helical" evidence="1">
    <location>
        <begin position="12"/>
        <end position="37"/>
    </location>
</feature>
<dbReference type="PANTHER" id="PTHR30590">
    <property type="entry name" value="INNER MEMBRANE PROTEIN"/>
    <property type="match status" value="1"/>
</dbReference>
<dbReference type="PANTHER" id="PTHR30590:SF3">
    <property type="entry name" value="HYPOTHETICAL MEMBRANE SPANNING PROTEIN"/>
    <property type="match status" value="1"/>
</dbReference>
<organism evidence="3 4">
    <name type="scientific">Brevibacillus borstelensis AK1</name>
    <dbReference type="NCBI Taxonomy" id="1300222"/>
    <lineage>
        <taxon>Bacteria</taxon>
        <taxon>Bacillati</taxon>
        <taxon>Bacillota</taxon>
        <taxon>Bacilli</taxon>
        <taxon>Bacillales</taxon>
        <taxon>Paenibacillaceae</taxon>
        <taxon>Brevibacillus</taxon>
    </lineage>
</organism>
<keyword evidence="1" id="KW-0812">Transmembrane</keyword>
<keyword evidence="1" id="KW-0472">Membrane</keyword>
<sequence length="358" mass="40796">MGAEPIAKRDRIFSIDIVRGIALFGILIVNMPSFLIYTEEMPMPEETGINALLRLLYDVMIQTKFYSIFSFLFGLGFFIFMSRAEQRRDKVYWRFTRRLLALLLIGIVHMVIWFGDILTVYAVIGFLLIPFYRRKTSTILAWAGGTGLLYTVAKAIVLWQTLSGVEINTWASAIGSDILAIFTMFLLGLYAGKRGLISAVATHVKLLKSVCLTALVLSIPVECAMIWTYVHPGETMDAAREIMVNLGTLPTALFFIAGLFVLLTKERIQRVLRPFGYAGQMALSNYLGQTFLVMTIIHFFHIQPMPLVQWLYLAIGIYVFQLVASTIWMRYFERGPMETVWRFMTYGRRRTKPATPAN</sequence>
<proteinExistence type="predicted"/>
<accession>M8E7H6</accession>
<dbReference type="PATRIC" id="fig|1300222.3.peg.3712"/>
<protein>
    <recommendedName>
        <fullName evidence="2">DUF418 domain-containing protein</fullName>
    </recommendedName>
</protein>
<keyword evidence="4" id="KW-1185">Reference proteome</keyword>
<dbReference type="Proteomes" id="UP000012081">
    <property type="component" value="Unassembled WGS sequence"/>
</dbReference>
<dbReference type="AlphaFoldDB" id="M8E7H6"/>
<gene>
    <name evidence="3" type="ORF">I532_17718</name>
</gene>
<name>M8E7H6_9BACL</name>
<evidence type="ECO:0000256" key="1">
    <source>
        <dbReference type="SAM" id="Phobius"/>
    </source>
</evidence>
<feature type="transmembrane region" description="Helical" evidence="1">
    <location>
        <begin position="170"/>
        <end position="190"/>
    </location>
</feature>
<evidence type="ECO:0000259" key="2">
    <source>
        <dbReference type="Pfam" id="PF04235"/>
    </source>
</evidence>
<dbReference type="RefSeq" id="WP_003389873.1">
    <property type="nucleotide sequence ID" value="NZ_APBN01000008.1"/>
</dbReference>
<comment type="caution">
    <text evidence="3">The sequence shown here is derived from an EMBL/GenBank/DDBJ whole genome shotgun (WGS) entry which is preliminary data.</text>
</comment>
<reference evidence="3 4" key="1">
    <citation type="submission" date="2013-03" db="EMBL/GenBank/DDBJ databases">
        <title>Assembly of a new bacterial strain Brevibacillus borstelensis AK1.</title>
        <authorList>
            <person name="Rajan I."/>
            <person name="PoliReddy D."/>
            <person name="Sugumar T."/>
            <person name="Rathinam K."/>
            <person name="Alqarawi S."/>
            <person name="Khalil A.B."/>
            <person name="Sivakumar N."/>
        </authorList>
    </citation>
    <scope>NUCLEOTIDE SEQUENCE [LARGE SCALE GENOMIC DNA]</scope>
    <source>
        <strain evidence="3 4">AK1</strain>
    </source>
</reference>
<evidence type="ECO:0000313" key="3">
    <source>
        <dbReference type="EMBL" id="EMT51415.1"/>
    </source>
</evidence>
<feature type="transmembrane region" description="Helical" evidence="1">
    <location>
        <begin position="210"/>
        <end position="230"/>
    </location>
</feature>
<feature type="transmembrane region" description="Helical" evidence="1">
    <location>
        <begin position="242"/>
        <end position="263"/>
    </location>
</feature>
<dbReference type="InterPro" id="IPR007349">
    <property type="entry name" value="DUF418"/>
</dbReference>
<dbReference type="EMBL" id="APBN01000008">
    <property type="protein sequence ID" value="EMT51415.1"/>
    <property type="molecule type" value="Genomic_DNA"/>
</dbReference>
<feature type="transmembrane region" description="Helical" evidence="1">
    <location>
        <begin position="307"/>
        <end position="328"/>
    </location>
</feature>
<dbReference type="Pfam" id="PF04235">
    <property type="entry name" value="DUF418"/>
    <property type="match status" value="1"/>
</dbReference>